<evidence type="ECO:0000313" key="2">
    <source>
        <dbReference type="Proteomes" id="UP000010552"/>
    </source>
</evidence>
<evidence type="ECO:0000313" key="1">
    <source>
        <dbReference type="EMBL" id="ELK03697.1"/>
    </source>
</evidence>
<dbReference type="AlphaFoldDB" id="L5JXA2"/>
<proteinExistence type="predicted"/>
<gene>
    <name evidence="1" type="ORF">PAL_GLEAN10016141</name>
</gene>
<accession>L5JXA2</accession>
<sequence>MIDIQPLLLRCDMLSAAQEALYHPGISFSSQPQSVPLLIVDKGPVELPEEFVVQVPKEPRSQPKVRLAIAKQASRNPTKIAITT</sequence>
<dbReference type="InParanoid" id="L5JXA2"/>
<dbReference type="Proteomes" id="UP000010552">
    <property type="component" value="Unassembled WGS sequence"/>
</dbReference>
<organism evidence="1 2">
    <name type="scientific">Pteropus alecto</name>
    <name type="common">Black flying fox</name>
    <dbReference type="NCBI Taxonomy" id="9402"/>
    <lineage>
        <taxon>Eukaryota</taxon>
        <taxon>Metazoa</taxon>
        <taxon>Chordata</taxon>
        <taxon>Craniata</taxon>
        <taxon>Vertebrata</taxon>
        <taxon>Euteleostomi</taxon>
        <taxon>Mammalia</taxon>
        <taxon>Eutheria</taxon>
        <taxon>Laurasiatheria</taxon>
        <taxon>Chiroptera</taxon>
        <taxon>Yinpterochiroptera</taxon>
        <taxon>Pteropodoidea</taxon>
        <taxon>Pteropodidae</taxon>
        <taxon>Pteropodinae</taxon>
        <taxon>Pteropus</taxon>
    </lineage>
</organism>
<keyword evidence="2" id="KW-1185">Reference proteome</keyword>
<dbReference type="EMBL" id="KB031078">
    <property type="protein sequence ID" value="ELK03697.1"/>
    <property type="molecule type" value="Genomic_DNA"/>
</dbReference>
<dbReference type="STRING" id="9402.L5JXA2"/>
<reference evidence="2" key="1">
    <citation type="journal article" date="2013" name="Science">
        <title>Comparative analysis of bat genomes provides insight into the evolution of flight and immunity.</title>
        <authorList>
            <person name="Zhang G."/>
            <person name="Cowled C."/>
            <person name="Shi Z."/>
            <person name="Huang Z."/>
            <person name="Bishop-Lilly K.A."/>
            <person name="Fang X."/>
            <person name="Wynne J.W."/>
            <person name="Xiong Z."/>
            <person name="Baker M.L."/>
            <person name="Zhao W."/>
            <person name="Tachedjian M."/>
            <person name="Zhu Y."/>
            <person name="Zhou P."/>
            <person name="Jiang X."/>
            <person name="Ng J."/>
            <person name="Yang L."/>
            <person name="Wu L."/>
            <person name="Xiao J."/>
            <person name="Feng Y."/>
            <person name="Chen Y."/>
            <person name="Sun X."/>
            <person name="Zhang Y."/>
            <person name="Marsh G.A."/>
            <person name="Crameri G."/>
            <person name="Broder C.C."/>
            <person name="Frey K.G."/>
            <person name="Wang L.F."/>
            <person name="Wang J."/>
        </authorList>
    </citation>
    <scope>NUCLEOTIDE SEQUENCE [LARGE SCALE GENOMIC DNA]</scope>
</reference>
<name>L5JXA2_PTEAL</name>
<protein>
    <submittedName>
        <fullName evidence="1">Uncharacterized protein</fullName>
    </submittedName>
</protein>